<dbReference type="Proteomes" id="UP000319852">
    <property type="component" value="Chromosome"/>
</dbReference>
<evidence type="ECO:0000256" key="1">
    <source>
        <dbReference type="ARBA" id="ARBA00008791"/>
    </source>
</evidence>
<dbReference type="InterPro" id="IPR014729">
    <property type="entry name" value="Rossmann-like_a/b/a_fold"/>
</dbReference>
<dbReference type="CDD" id="cd00293">
    <property type="entry name" value="USP-like"/>
    <property type="match status" value="1"/>
</dbReference>
<keyword evidence="5" id="KW-1185">Reference proteome</keyword>
<evidence type="ECO:0000313" key="5">
    <source>
        <dbReference type="Proteomes" id="UP000319852"/>
    </source>
</evidence>
<sequence>MNINAILFPTDFSESSSAALEYASSLASQTGAMLHIVHVADDTPAYLVGYGGYQYEADSPNQLKKKIEARLNEIEPSETGISVRRHYLTGSAVDELIDFAEKEEIDLIVMGTNGRTGWSRALLGSIAEGVLRRSNCPVLTIKESKAIDQDSKGKPTTNSSASDFERNLQGPRRMKLSLC</sequence>
<dbReference type="PRINTS" id="PR01438">
    <property type="entry name" value="UNVRSLSTRESS"/>
</dbReference>
<dbReference type="Pfam" id="PF00582">
    <property type="entry name" value="Usp"/>
    <property type="match status" value="1"/>
</dbReference>
<evidence type="ECO:0000259" key="3">
    <source>
        <dbReference type="Pfam" id="PF00582"/>
    </source>
</evidence>
<gene>
    <name evidence="4" type="ORF">HG15A2_28790</name>
</gene>
<comment type="similarity">
    <text evidence="1">Belongs to the universal stress protein A family.</text>
</comment>
<reference evidence="4 5" key="1">
    <citation type="submission" date="2019-02" db="EMBL/GenBank/DDBJ databases">
        <title>Deep-cultivation of Planctomycetes and their phenomic and genomic characterization uncovers novel biology.</title>
        <authorList>
            <person name="Wiegand S."/>
            <person name="Jogler M."/>
            <person name="Boedeker C."/>
            <person name="Pinto D."/>
            <person name="Vollmers J."/>
            <person name="Rivas-Marin E."/>
            <person name="Kohn T."/>
            <person name="Peeters S.H."/>
            <person name="Heuer A."/>
            <person name="Rast P."/>
            <person name="Oberbeckmann S."/>
            <person name="Bunk B."/>
            <person name="Jeske O."/>
            <person name="Meyerdierks A."/>
            <person name="Storesund J.E."/>
            <person name="Kallscheuer N."/>
            <person name="Luecker S."/>
            <person name="Lage O.M."/>
            <person name="Pohl T."/>
            <person name="Merkel B.J."/>
            <person name="Hornburger P."/>
            <person name="Mueller R.-W."/>
            <person name="Bruemmer F."/>
            <person name="Labrenz M."/>
            <person name="Spormann A.M."/>
            <person name="Op den Camp H."/>
            <person name="Overmann J."/>
            <person name="Amann R."/>
            <person name="Jetten M.S.M."/>
            <person name="Mascher T."/>
            <person name="Medema M.H."/>
            <person name="Devos D.P."/>
            <person name="Kaster A.-K."/>
            <person name="Ovreas L."/>
            <person name="Rohde M."/>
            <person name="Galperin M.Y."/>
            <person name="Jogler C."/>
        </authorList>
    </citation>
    <scope>NUCLEOTIDE SEQUENCE [LARGE SCALE GENOMIC DNA]</scope>
    <source>
        <strain evidence="4 5">HG15A2</strain>
    </source>
</reference>
<dbReference type="RefSeq" id="WP_145060759.1">
    <property type="nucleotide sequence ID" value="NZ_CP036263.1"/>
</dbReference>
<dbReference type="KEGG" id="amob:HG15A2_28790"/>
<dbReference type="InterPro" id="IPR006015">
    <property type="entry name" value="Universal_stress_UspA"/>
</dbReference>
<accession>A0A517MXE2</accession>
<dbReference type="PANTHER" id="PTHR46268">
    <property type="entry name" value="STRESS RESPONSE PROTEIN NHAX"/>
    <property type="match status" value="1"/>
</dbReference>
<dbReference type="InterPro" id="IPR006016">
    <property type="entry name" value="UspA"/>
</dbReference>
<name>A0A517MXE2_9BACT</name>
<dbReference type="Gene3D" id="3.40.50.620">
    <property type="entry name" value="HUPs"/>
    <property type="match status" value="1"/>
</dbReference>
<protein>
    <submittedName>
        <fullName evidence="4">Universal stress protein</fullName>
    </submittedName>
</protein>
<dbReference type="PANTHER" id="PTHR46268:SF6">
    <property type="entry name" value="UNIVERSAL STRESS PROTEIN UP12"/>
    <property type="match status" value="1"/>
</dbReference>
<feature type="region of interest" description="Disordered" evidence="2">
    <location>
        <begin position="146"/>
        <end position="179"/>
    </location>
</feature>
<dbReference type="SUPFAM" id="SSF52402">
    <property type="entry name" value="Adenine nucleotide alpha hydrolases-like"/>
    <property type="match status" value="1"/>
</dbReference>
<feature type="domain" description="UspA" evidence="3">
    <location>
        <begin position="5"/>
        <end position="142"/>
    </location>
</feature>
<dbReference type="OrthoDB" id="9788959at2"/>
<dbReference type="AlphaFoldDB" id="A0A517MXE2"/>
<evidence type="ECO:0000313" key="4">
    <source>
        <dbReference type="EMBL" id="QDS99555.1"/>
    </source>
</evidence>
<evidence type="ECO:0000256" key="2">
    <source>
        <dbReference type="SAM" id="MobiDB-lite"/>
    </source>
</evidence>
<organism evidence="4 5">
    <name type="scientific">Adhaeretor mobilis</name>
    <dbReference type="NCBI Taxonomy" id="1930276"/>
    <lineage>
        <taxon>Bacteria</taxon>
        <taxon>Pseudomonadati</taxon>
        <taxon>Planctomycetota</taxon>
        <taxon>Planctomycetia</taxon>
        <taxon>Pirellulales</taxon>
        <taxon>Lacipirellulaceae</taxon>
        <taxon>Adhaeretor</taxon>
    </lineage>
</organism>
<proteinExistence type="inferred from homology"/>
<dbReference type="EMBL" id="CP036263">
    <property type="protein sequence ID" value="QDS99555.1"/>
    <property type="molecule type" value="Genomic_DNA"/>
</dbReference>